<gene>
    <name evidence="5" type="ORF">CSSPJE1EN2_LOCUS15986</name>
</gene>
<protein>
    <recommendedName>
        <fullName evidence="7">Zinc finger family protein</fullName>
    </recommendedName>
</protein>
<dbReference type="Gene3D" id="3.30.40.10">
    <property type="entry name" value="Zinc/RING finger domain, C3HC4 (zinc finger)"/>
    <property type="match status" value="1"/>
</dbReference>
<feature type="compositionally biased region" description="Polar residues" evidence="2">
    <location>
        <begin position="793"/>
        <end position="815"/>
    </location>
</feature>
<reference evidence="5" key="1">
    <citation type="submission" date="2024-03" db="EMBL/GenBank/DDBJ databases">
        <authorList>
            <consortium name="ELIXIR-Norway"/>
            <consortium name="Elixir Norway"/>
        </authorList>
    </citation>
    <scope>NUCLEOTIDE SEQUENCE</scope>
</reference>
<dbReference type="InterPro" id="IPR051266">
    <property type="entry name" value="CLCR"/>
</dbReference>
<dbReference type="SMART" id="SM00184">
    <property type="entry name" value="RING"/>
    <property type="match status" value="1"/>
</dbReference>
<dbReference type="InterPro" id="IPR032838">
    <property type="entry name" value="Vwaint_dom"/>
</dbReference>
<evidence type="ECO:0000313" key="6">
    <source>
        <dbReference type="Proteomes" id="UP001497522"/>
    </source>
</evidence>
<evidence type="ECO:0000259" key="4">
    <source>
        <dbReference type="PROSITE" id="PS50234"/>
    </source>
</evidence>
<dbReference type="Pfam" id="PF17123">
    <property type="entry name" value="zf-RING_11"/>
    <property type="match status" value="1"/>
</dbReference>
<dbReference type="PROSITE" id="PS50234">
    <property type="entry name" value="VWFA"/>
    <property type="match status" value="1"/>
</dbReference>
<dbReference type="Proteomes" id="UP001497522">
    <property type="component" value="Chromosome 3"/>
</dbReference>
<keyword evidence="6" id="KW-1185">Reference proteome</keyword>
<dbReference type="InterPro" id="IPR036465">
    <property type="entry name" value="vWFA_dom_sf"/>
</dbReference>
<feature type="domain" description="RING-type" evidence="3">
    <location>
        <begin position="89"/>
        <end position="133"/>
    </location>
</feature>
<evidence type="ECO:0008006" key="7">
    <source>
        <dbReference type="Google" id="ProtNLM"/>
    </source>
</evidence>
<dbReference type="PANTHER" id="PTHR10579:SF43">
    <property type="entry name" value="ZINC FINGER (C3HC4-TYPE RING FINGER) FAMILY PROTEIN"/>
    <property type="match status" value="1"/>
</dbReference>
<feature type="region of interest" description="Disordered" evidence="2">
    <location>
        <begin position="150"/>
        <end position="209"/>
    </location>
</feature>
<dbReference type="SUPFAM" id="SSF53300">
    <property type="entry name" value="vWA-like"/>
    <property type="match status" value="1"/>
</dbReference>
<dbReference type="Pfam" id="PF14624">
    <property type="entry name" value="Vwaint"/>
    <property type="match status" value="1"/>
</dbReference>
<proteinExistence type="predicted"/>
<feature type="region of interest" description="Disordered" evidence="2">
    <location>
        <begin position="20"/>
        <end position="56"/>
    </location>
</feature>
<dbReference type="PROSITE" id="PS50089">
    <property type="entry name" value="ZF_RING_2"/>
    <property type="match status" value="1"/>
</dbReference>
<dbReference type="InterPro" id="IPR013083">
    <property type="entry name" value="Znf_RING/FYVE/PHD"/>
</dbReference>
<dbReference type="CDD" id="cd23114">
    <property type="entry name" value="RING-H2_WAVH2"/>
    <property type="match status" value="1"/>
</dbReference>
<dbReference type="InterPro" id="IPR001841">
    <property type="entry name" value="Znf_RING"/>
</dbReference>
<name>A0ABP1BDN9_9BRYO</name>
<evidence type="ECO:0000313" key="5">
    <source>
        <dbReference type="EMBL" id="CAK9873514.1"/>
    </source>
</evidence>
<feature type="compositionally biased region" description="Basic and acidic residues" evidence="2">
    <location>
        <begin position="200"/>
        <end position="209"/>
    </location>
</feature>
<dbReference type="SMART" id="SM00327">
    <property type="entry name" value="VWA"/>
    <property type="match status" value="1"/>
</dbReference>
<dbReference type="InterPro" id="IPR002035">
    <property type="entry name" value="VWF_A"/>
</dbReference>
<feature type="region of interest" description="Disordered" evidence="2">
    <location>
        <begin position="734"/>
        <end position="815"/>
    </location>
</feature>
<accession>A0ABP1BDN9</accession>
<feature type="domain" description="VWFA" evidence="4">
    <location>
        <begin position="294"/>
        <end position="493"/>
    </location>
</feature>
<feature type="compositionally biased region" description="Low complexity" evidence="2">
    <location>
        <begin position="764"/>
        <end position="774"/>
    </location>
</feature>
<dbReference type="EMBL" id="OZ023704">
    <property type="protein sequence ID" value="CAK9873514.1"/>
    <property type="molecule type" value="Genomic_DNA"/>
</dbReference>
<organism evidence="5 6">
    <name type="scientific">Sphagnum jensenii</name>
    <dbReference type="NCBI Taxonomy" id="128206"/>
    <lineage>
        <taxon>Eukaryota</taxon>
        <taxon>Viridiplantae</taxon>
        <taxon>Streptophyta</taxon>
        <taxon>Embryophyta</taxon>
        <taxon>Bryophyta</taxon>
        <taxon>Sphagnophytina</taxon>
        <taxon>Sphagnopsida</taxon>
        <taxon>Sphagnales</taxon>
        <taxon>Sphagnaceae</taxon>
        <taxon>Sphagnum</taxon>
    </lineage>
</organism>
<dbReference type="CDD" id="cd01466">
    <property type="entry name" value="vWA_C3HC4_type"/>
    <property type="match status" value="1"/>
</dbReference>
<feature type="compositionally biased region" description="Polar residues" evidence="2">
    <location>
        <begin position="734"/>
        <end position="762"/>
    </location>
</feature>
<keyword evidence="1" id="KW-0863">Zinc-finger</keyword>
<evidence type="ECO:0000256" key="1">
    <source>
        <dbReference type="PROSITE-ProRule" id="PRU00175"/>
    </source>
</evidence>
<dbReference type="SUPFAM" id="SSF57850">
    <property type="entry name" value="RING/U-box"/>
    <property type="match status" value="1"/>
</dbReference>
<dbReference type="Gene3D" id="3.40.50.410">
    <property type="entry name" value="von Willebrand factor, type A domain"/>
    <property type="match status" value="1"/>
</dbReference>
<dbReference type="PANTHER" id="PTHR10579">
    <property type="entry name" value="CALCIUM-ACTIVATED CHLORIDE CHANNEL REGULATOR"/>
    <property type="match status" value="1"/>
</dbReference>
<evidence type="ECO:0000256" key="2">
    <source>
        <dbReference type="SAM" id="MobiDB-lite"/>
    </source>
</evidence>
<keyword evidence="1" id="KW-0479">Metal-binding</keyword>
<sequence>MGAGWRRARTVLGLNACTSAPRVPDDDDEISVRNGDMDSRPSILPTPVRDPEENTSDLLCVPMSPLRPMRSPSHVSLKRTSTRLSRSKCAICLEAMKPGLGQALFTAECSHCFHFSCISSNVRHGNLVCPVCRAKWKEVPWQAPSEIRKVNQGGDAARSHHRTPRQSPQPNARGVRRTSPPEPSMFDDDEPLDACNDLSEVGRKSQESKGIDNVKVVSYPELGAVSYSEIRDGFTVLVHLKAPCASRRPRNGGSSSPWALSPLREGMKGIDISLESPSPSPPHVSGPGFRAPLDLVTVLDVSGSMAGTKLVLLKRAMGFVIRNLTPVDRLSVVVFSSTAKRLFPLRRMVQDGRQSALRAIEALVSTGGTNIAEGLRKGAKVLEDRQMHNPVASIMLLSDGQDTCTLGSTGHHSITRLHPASEYQQLLPASIRNSRCTGQTPTPVHTFGFGADHDAATMHKIADISGGTFSFIQAEGVVQDAFAQCIGGLLSVVVQDSQLIISSGSSGVELKSIQAGSYDSIIQEGGTHGFVKLGDMYAEEERDILLELHMPALEKLPVGDPPLSTLLQVGCSYKDPVSQEVKQTPVQQVSIVRPALVEGPEQERMSIEVDRQRNRLLTAQAIVEAGLLADAGDIARAQFVLKTAKTVLQSSAAAQVGDQLTSALELELTEIQVRMANRQMYERTGRAYILSAQSSHLKQRATTRGSFVDSQSRDYQTPSMMDMILRSQTLSPAHYSASASSTPNLTPNVTPSRDTRWGSSMSGPLLHSPSPSRVLLRRSSGRVQDSHCHDHSSPQASPGSSHHVSMLLQTSINPS</sequence>
<evidence type="ECO:0000259" key="3">
    <source>
        <dbReference type="PROSITE" id="PS50089"/>
    </source>
</evidence>
<keyword evidence="1" id="KW-0862">Zinc</keyword>
<dbReference type="Pfam" id="PF00092">
    <property type="entry name" value="VWA"/>
    <property type="match status" value="1"/>
</dbReference>